<organism evidence="1 2">
    <name type="scientific">Dickeya phage vB_DsoM_JA29</name>
    <dbReference type="NCBI Taxonomy" id="2283031"/>
    <lineage>
        <taxon>Viruses</taxon>
        <taxon>Duplodnaviria</taxon>
        <taxon>Heunggongvirae</taxon>
        <taxon>Uroviricota</taxon>
        <taxon>Caudoviricetes</taxon>
        <taxon>Salmondvirus</taxon>
        <taxon>Salmondvirus JA29</taxon>
    </lineage>
</organism>
<gene>
    <name evidence="1" type="ORF">JA29_261</name>
</gene>
<dbReference type="Proteomes" id="UP000263326">
    <property type="component" value="Segment"/>
</dbReference>
<evidence type="ECO:0000313" key="2">
    <source>
        <dbReference type="Proteomes" id="UP000263326"/>
    </source>
</evidence>
<reference evidence="1 2" key="1">
    <citation type="journal article" date="2018" name="Front. Microbiol.">
        <title>Jumbo Bacteriophages Are Represented Within an Increasing Diversity of Environmental Viruses Infecting the Emerging Phytopathogen, Dickeya solani.</title>
        <authorList>
            <person name="Day A.W."/>
            <person name="Ahn J."/>
            <person name="Salmond G.P.C."/>
        </authorList>
    </citation>
    <scope>NUCLEOTIDE SEQUENCE [LARGE SCALE GENOMIC DNA]</scope>
</reference>
<sequence>MLPTEHNLAYAFGHKQFNKTDSDLNFWRAHFSSPRLMDVRSHKSLGAPQVGYSFMSDHSMLCDNRFKTEAITYTNMMWHNSLDSFRTDDPNYPYVVQIWSVEPKEMSERFLAAAVILSFTDYDLSDPRTGIAVNEMALKFDLPLKPLE</sequence>
<dbReference type="EMBL" id="MH460461">
    <property type="protein sequence ID" value="AXG66987.1"/>
    <property type="molecule type" value="Genomic_DNA"/>
</dbReference>
<protein>
    <submittedName>
        <fullName evidence="1">Uncharacterized protein</fullName>
    </submittedName>
</protein>
<evidence type="ECO:0000313" key="1">
    <source>
        <dbReference type="EMBL" id="AXG66987.1"/>
    </source>
</evidence>
<keyword evidence="2" id="KW-1185">Reference proteome</keyword>
<proteinExistence type="predicted"/>
<name>A0A384ZXN3_9CAUD</name>
<accession>A0A384ZXN3</accession>